<reference evidence="3 4" key="1">
    <citation type="submission" date="2024-03" db="EMBL/GenBank/DDBJ databases">
        <title>Human intestinal bacterial collection.</title>
        <authorList>
            <person name="Pauvert C."/>
            <person name="Hitch T.C.A."/>
            <person name="Clavel T."/>
        </authorList>
    </citation>
    <scope>NUCLEOTIDE SEQUENCE [LARGE SCALE GENOMIC DNA]</scope>
    <source>
        <strain evidence="3 4">CLA-AA-H132</strain>
    </source>
</reference>
<feature type="signal peptide" evidence="2">
    <location>
        <begin position="1"/>
        <end position="23"/>
    </location>
</feature>
<dbReference type="EMBL" id="JBBMFE010000002">
    <property type="protein sequence ID" value="MEQ2471455.1"/>
    <property type="molecule type" value="Genomic_DNA"/>
</dbReference>
<evidence type="ECO:0008006" key="5">
    <source>
        <dbReference type="Google" id="ProtNLM"/>
    </source>
</evidence>
<evidence type="ECO:0000313" key="3">
    <source>
        <dbReference type="EMBL" id="MEQ2471455.1"/>
    </source>
</evidence>
<dbReference type="Proteomes" id="UP001438008">
    <property type="component" value="Unassembled WGS sequence"/>
</dbReference>
<feature type="region of interest" description="Disordered" evidence="1">
    <location>
        <begin position="165"/>
        <end position="215"/>
    </location>
</feature>
<gene>
    <name evidence="3" type="ORF">WMO29_02920</name>
</gene>
<evidence type="ECO:0000313" key="4">
    <source>
        <dbReference type="Proteomes" id="UP001438008"/>
    </source>
</evidence>
<name>A0ABV1FF98_9FIRM</name>
<sequence length="244" mass="24784">MKKMKLVALSAVLCLVLGMTVNAEGSSAGGVQVSQETKTATVTKADGTKVENAAVVPVVKESSKAVVKEEAKKALKIDSDNFTSYTMDVSLAMADDTTSAVTLADGSAAIEVAFKVPEVKASSKVVVLHWKGGATEPEQLPVTVGDGVVKAVFTSFSPVEILVYNGSENTPDNENTPKPSDPNKPGPSNGSGSSNSSGSGSTTTTASTGTSPKTADSSAVIYVAEALAVLSLAGAVICRKKSRA</sequence>
<keyword evidence="4" id="KW-1185">Reference proteome</keyword>
<accession>A0ABV1FF98</accession>
<evidence type="ECO:0000256" key="1">
    <source>
        <dbReference type="SAM" id="MobiDB-lite"/>
    </source>
</evidence>
<dbReference type="RefSeq" id="WP_349163690.1">
    <property type="nucleotide sequence ID" value="NZ_JBBMFE010000002.1"/>
</dbReference>
<keyword evidence="2" id="KW-0732">Signal</keyword>
<proteinExistence type="predicted"/>
<feature type="chain" id="PRO_5046356863" description="LPXTG cell wall anchor domain-containing protein" evidence="2">
    <location>
        <begin position="24"/>
        <end position="244"/>
    </location>
</feature>
<comment type="caution">
    <text evidence="3">The sequence shown here is derived from an EMBL/GenBank/DDBJ whole genome shotgun (WGS) entry which is preliminary data.</text>
</comment>
<feature type="compositionally biased region" description="Low complexity" evidence="1">
    <location>
        <begin position="186"/>
        <end position="214"/>
    </location>
</feature>
<evidence type="ECO:0000256" key="2">
    <source>
        <dbReference type="SAM" id="SignalP"/>
    </source>
</evidence>
<protein>
    <recommendedName>
        <fullName evidence="5">LPXTG cell wall anchor domain-containing protein</fullName>
    </recommendedName>
</protein>
<organism evidence="3 4">
    <name type="scientific">Laedolimicola intestinihominis</name>
    <dbReference type="NCBI Taxonomy" id="3133166"/>
    <lineage>
        <taxon>Bacteria</taxon>
        <taxon>Bacillati</taxon>
        <taxon>Bacillota</taxon>
        <taxon>Clostridia</taxon>
        <taxon>Lachnospirales</taxon>
        <taxon>Lachnospiraceae</taxon>
        <taxon>Laedolimicola</taxon>
    </lineage>
</organism>